<name>A0A2K3NES3_TRIPR</name>
<sequence>MFECVGYSCAVLMTVENLEHIMDPGVPIALRMSAHLLLGVVRIYSKKVDYLLNDCNAVRTVLYKVFPSVLNHTLPEDAGQAPVHSITMPATFDLDLLTVDYEIDTDGYEDVHTRSQEDIALPDQNPIDETFGYLNAQQLPDSEATPMEEVIISQSPSTNIVDVQDGGPSFRRESHTTNHTGDDNLRIFQDPIIKETMPVEELRNPSNDYDTIGNLPDLGFNETEPNMDFNQTVNEKDQTVETSPTQPAGPQTPVSTQDGASDAPGMILDQLLSVVLLNLGLFIPLKWSRDDRI</sequence>
<protein>
    <submittedName>
        <fullName evidence="5">Sister chromatid cohesion 1 protein 3-like</fullName>
    </submittedName>
</protein>
<evidence type="ECO:0000313" key="6">
    <source>
        <dbReference type="Proteomes" id="UP000236291"/>
    </source>
</evidence>
<reference evidence="5 6" key="1">
    <citation type="journal article" date="2014" name="Am. J. Bot.">
        <title>Genome assembly and annotation for red clover (Trifolium pratense; Fabaceae).</title>
        <authorList>
            <person name="Istvanek J."/>
            <person name="Jaros M."/>
            <person name="Krenek A."/>
            <person name="Repkova J."/>
        </authorList>
    </citation>
    <scope>NUCLEOTIDE SEQUENCE [LARGE SCALE GENOMIC DNA]</scope>
    <source>
        <strain evidence="6">cv. Tatra</strain>
        <tissue evidence="5">Young leaves</tissue>
    </source>
</reference>
<feature type="non-terminal residue" evidence="5">
    <location>
        <position position="293"/>
    </location>
</feature>
<dbReference type="PANTHER" id="PTHR12585">
    <property type="entry name" value="SCC1 / RAD21 FAMILY MEMBER"/>
    <property type="match status" value="1"/>
</dbReference>
<dbReference type="PANTHER" id="PTHR12585:SF55">
    <property type="entry name" value="SISTER CHROMATID COHESION 1 PROTEIN 3"/>
    <property type="match status" value="1"/>
</dbReference>
<organism evidence="5 6">
    <name type="scientific">Trifolium pratense</name>
    <name type="common">Red clover</name>
    <dbReference type="NCBI Taxonomy" id="57577"/>
    <lineage>
        <taxon>Eukaryota</taxon>
        <taxon>Viridiplantae</taxon>
        <taxon>Streptophyta</taxon>
        <taxon>Embryophyta</taxon>
        <taxon>Tracheophyta</taxon>
        <taxon>Spermatophyta</taxon>
        <taxon>Magnoliopsida</taxon>
        <taxon>eudicotyledons</taxon>
        <taxon>Gunneridae</taxon>
        <taxon>Pentapetalae</taxon>
        <taxon>rosids</taxon>
        <taxon>fabids</taxon>
        <taxon>Fabales</taxon>
        <taxon>Fabaceae</taxon>
        <taxon>Papilionoideae</taxon>
        <taxon>50 kb inversion clade</taxon>
        <taxon>NPAAA clade</taxon>
        <taxon>Hologalegina</taxon>
        <taxon>IRL clade</taxon>
        <taxon>Trifolieae</taxon>
        <taxon>Trifolium</taxon>
    </lineage>
</organism>
<dbReference type="InterPro" id="IPR006910">
    <property type="entry name" value="Rad21_Rec8_N"/>
</dbReference>
<dbReference type="Proteomes" id="UP000236291">
    <property type="component" value="Unassembled WGS sequence"/>
</dbReference>
<comment type="caution">
    <text evidence="5">The sequence shown here is derived from an EMBL/GenBank/DDBJ whole genome shotgun (WGS) entry which is preliminary data.</text>
</comment>
<dbReference type="AlphaFoldDB" id="A0A2K3NES3"/>
<comment type="subcellular location">
    <subcellularLocation>
        <location evidence="1">Nucleus</location>
    </subcellularLocation>
</comment>
<dbReference type="InterPro" id="IPR039781">
    <property type="entry name" value="Rad21/Rec8-like"/>
</dbReference>
<evidence type="ECO:0000256" key="2">
    <source>
        <dbReference type="ARBA" id="ARBA00023242"/>
    </source>
</evidence>
<evidence type="ECO:0000259" key="4">
    <source>
        <dbReference type="Pfam" id="PF04825"/>
    </source>
</evidence>
<accession>A0A2K3NES3</accession>
<proteinExistence type="predicted"/>
<evidence type="ECO:0000256" key="1">
    <source>
        <dbReference type="ARBA" id="ARBA00004123"/>
    </source>
</evidence>
<evidence type="ECO:0000313" key="5">
    <source>
        <dbReference type="EMBL" id="PNY01548.1"/>
    </source>
</evidence>
<reference evidence="5 6" key="2">
    <citation type="journal article" date="2017" name="Front. Plant Sci.">
        <title>Gene Classification and Mining of Molecular Markers Useful in Red Clover (Trifolium pratense) Breeding.</title>
        <authorList>
            <person name="Istvanek J."/>
            <person name="Dluhosova J."/>
            <person name="Dluhos P."/>
            <person name="Patkova L."/>
            <person name="Nedelnik J."/>
            <person name="Repkova J."/>
        </authorList>
    </citation>
    <scope>NUCLEOTIDE SEQUENCE [LARGE SCALE GENOMIC DNA]</scope>
    <source>
        <strain evidence="6">cv. Tatra</strain>
        <tissue evidence="5">Young leaves</tissue>
    </source>
</reference>
<dbReference type="GO" id="GO:0005634">
    <property type="term" value="C:nucleus"/>
    <property type="evidence" value="ECO:0007669"/>
    <property type="project" value="UniProtKB-SubCell"/>
</dbReference>
<feature type="domain" description="Rad21/Rec8-like protein N-terminal" evidence="4">
    <location>
        <begin position="17"/>
        <end position="76"/>
    </location>
</feature>
<dbReference type="STRING" id="57577.A0A2K3NES3"/>
<dbReference type="EMBL" id="ASHM01020245">
    <property type="protein sequence ID" value="PNY01548.1"/>
    <property type="molecule type" value="Genomic_DNA"/>
</dbReference>
<dbReference type="GO" id="GO:0007062">
    <property type="term" value="P:sister chromatid cohesion"/>
    <property type="evidence" value="ECO:0007669"/>
    <property type="project" value="InterPro"/>
</dbReference>
<feature type="region of interest" description="Disordered" evidence="3">
    <location>
        <begin position="235"/>
        <end position="262"/>
    </location>
</feature>
<feature type="compositionally biased region" description="Polar residues" evidence="3">
    <location>
        <begin position="240"/>
        <end position="259"/>
    </location>
</feature>
<dbReference type="GO" id="GO:1990414">
    <property type="term" value="P:replication-born double-strand break repair via sister chromatid exchange"/>
    <property type="evidence" value="ECO:0007669"/>
    <property type="project" value="TreeGrafter"/>
</dbReference>
<dbReference type="Pfam" id="PF04825">
    <property type="entry name" value="Rad21_Rec8_N"/>
    <property type="match status" value="1"/>
</dbReference>
<gene>
    <name evidence="5" type="ORF">L195_g024848</name>
</gene>
<dbReference type="GO" id="GO:0008278">
    <property type="term" value="C:cohesin complex"/>
    <property type="evidence" value="ECO:0007669"/>
    <property type="project" value="InterPro"/>
</dbReference>
<keyword evidence="2" id="KW-0539">Nucleus</keyword>
<dbReference type="GO" id="GO:0003682">
    <property type="term" value="F:chromatin binding"/>
    <property type="evidence" value="ECO:0007669"/>
    <property type="project" value="TreeGrafter"/>
</dbReference>
<evidence type="ECO:0000256" key="3">
    <source>
        <dbReference type="SAM" id="MobiDB-lite"/>
    </source>
</evidence>